<gene>
    <name evidence="1" type="ORF">MUY27_06675</name>
</gene>
<protein>
    <submittedName>
        <fullName evidence="1">Uncharacterized protein</fullName>
    </submittedName>
</protein>
<comment type="caution">
    <text evidence="1">The sequence shown here is derived from an EMBL/GenBank/DDBJ whole genome shotgun (WGS) entry which is preliminary data.</text>
</comment>
<name>A0A9X2BB21_9SPHI</name>
<keyword evidence="2" id="KW-1185">Reference proteome</keyword>
<dbReference type="EMBL" id="JALJEJ010000002">
    <property type="protein sequence ID" value="MCJ8209387.1"/>
    <property type="molecule type" value="Genomic_DNA"/>
</dbReference>
<evidence type="ECO:0000313" key="2">
    <source>
        <dbReference type="Proteomes" id="UP001139450"/>
    </source>
</evidence>
<dbReference type="RefSeq" id="WP_245129215.1">
    <property type="nucleotide sequence ID" value="NZ_JALJEJ010000002.1"/>
</dbReference>
<evidence type="ECO:0000313" key="1">
    <source>
        <dbReference type="EMBL" id="MCJ8209387.1"/>
    </source>
</evidence>
<accession>A0A9X2BB21</accession>
<sequence>MSDFTHLAKIYGFECYYNDNTGDIEGTSWINQKLIELFVWIDVTFTNNEAFKIEIIQKL</sequence>
<organism evidence="1 2">
    <name type="scientific">Mucilaginibacter straminoryzae</name>
    <dbReference type="NCBI Taxonomy" id="2932774"/>
    <lineage>
        <taxon>Bacteria</taxon>
        <taxon>Pseudomonadati</taxon>
        <taxon>Bacteroidota</taxon>
        <taxon>Sphingobacteriia</taxon>
        <taxon>Sphingobacteriales</taxon>
        <taxon>Sphingobacteriaceae</taxon>
        <taxon>Mucilaginibacter</taxon>
    </lineage>
</organism>
<reference evidence="1" key="1">
    <citation type="submission" date="2022-04" db="EMBL/GenBank/DDBJ databases">
        <title>Mucilaginibacter sp. RS28 isolated from freshwater.</title>
        <authorList>
            <person name="Ko S.-R."/>
        </authorList>
    </citation>
    <scope>NUCLEOTIDE SEQUENCE</scope>
    <source>
        <strain evidence="1">RS28</strain>
    </source>
</reference>
<proteinExistence type="predicted"/>
<dbReference type="AlphaFoldDB" id="A0A9X2BB21"/>
<dbReference type="Proteomes" id="UP001139450">
    <property type="component" value="Unassembled WGS sequence"/>
</dbReference>